<keyword evidence="1" id="KW-1133">Transmembrane helix</keyword>
<dbReference type="AlphaFoldDB" id="A0A918VKW1"/>
<protein>
    <recommendedName>
        <fullName evidence="4">DoxX family protein</fullName>
    </recommendedName>
</protein>
<comment type="caution">
    <text evidence="2">The sequence shown here is derived from an EMBL/GenBank/DDBJ whole genome shotgun (WGS) entry which is preliminary data.</text>
</comment>
<proteinExistence type="predicted"/>
<keyword evidence="3" id="KW-1185">Reference proteome</keyword>
<dbReference type="Proteomes" id="UP000614811">
    <property type="component" value="Unassembled WGS sequence"/>
</dbReference>
<feature type="transmembrane region" description="Helical" evidence="1">
    <location>
        <begin position="71"/>
        <end position="88"/>
    </location>
</feature>
<feature type="transmembrane region" description="Helical" evidence="1">
    <location>
        <begin position="6"/>
        <end position="22"/>
    </location>
</feature>
<feature type="transmembrane region" description="Helical" evidence="1">
    <location>
        <begin position="127"/>
        <end position="148"/>
    </location>
</feature>
<keyword evidence="1" id="KW-0812">Transmembrane</keyword>
<feature type="transmembrane region" description="Helical" evidence="1">
    <location>
        <begin position="34"/>
        <end position="51"/>
    </location>
</feature>
<evidence type="ECO:0000256" key="1">
    <source>
        <dbReference type="SAM" id="Phobius"/>
    </source>
</evidence>
<dbReference type="EMBL" id="BMXA01000002">
    <property type="protein sequence ID" value="GHA04711.1"/>
    <property type="molecule type" value="Genomic_DNA"/>
</dbReference>
<evidence type="ECO:0000313" key="3">
    <source>
        <dbReference type="Proteomes" id="UP000614811"/>
    </source>
</evidence>
<dbReference type="RefSeq" id="WP_189399199.1">
    <property type="nucleotide sequence ID" value="NZ_BMXA01000002.1"/>
</dbReference>
<reference evidence="2" key="2">
    <citation type="submission" date="2020-09" db="EMBL/GenBank/DDBJ databases">
        <authorList>
            <person name="Sun Q."/>
            <person name="Kim S."/>
        </authorList>
    </citation>
    <scope>NUCLEOTIDE SEQUENCE</scope>
    <source>
        <strain evidence="2">KCTC 12711</strain>
    </source>
</reference>
<accession>A0A918VKW1</accession>
<sequence>MTNVIIILALLISPMAIEFMYSKATGRPTSVRRSACWGLGIAFLFFALGHFVKTQGMVDMLPAWVPARELLIYLTGMLELIIGIGLFIPRFQTTAAMLALAVFVLFFPANIYAAMNGVGLGGHQSGPAYLLIRGPLQLVLIGWAYYLCIREKQ</sequence>
<evidence type="ECO:0008006" key="4">
    <source>
        <dbReference type="Google" id="ProtNLM"/>
    </source>
</evidence>
<name>A0A918VKW1_9GAMM</name>
<feature type="transmembrane region" description="Helical" evidence="1">
    <location>
        <begin position="95"/>
        <end position="115"/>
    </location>
</feature>
<dbReference type="PANTHER" id="PTHR36974">
    <property type="entry name" value="MEMBRANE PROTEIN-RELATED"/>
    <property type="match status" value="1"/>
</dbReference>
<organism evidence="2 3">
    <name type="scientific">Arenicella chitinivorans</name>
    <dbReference type="NCBI Taxonomy" id="1329800"/>
    <lineage>
        <taxon>Bacteria</taxon>
        <taxon>Pseudomonadati</taxon>
        <taxon>Pseudomonadota</taxon>
        <taxon>Gammaproteobacteria</taxon>
        <taxon>Arenicellales</taxon>
        <taxon>Arenicellaceae</taxon>
        <taxon>Arenicella</taxon>
    </lineage>
</organism>
<keyword evidence="1" id="KW-0472">Membrane</keyword>
<reference evidence="2" key="1">
    <citation type="journal article" date="2014" name="Int. J. Syst. Evol. Microbiol.">
        <title>Complete genome sequence of Corynebacterium casei LMG S-19264T (=DSM 44701T), isolated from a smear-ripened cheese.</title>
        <authorList>
            <consortium name="US DOE Joint Genome Institute (JGI-PGF)"/>
            <person name="Walter F."/>
            <person name="Albersmeier A."/>
            <person name="Kalinowski J."/>
            <person name="Ruckert C."/>
        </authorList>
    </citation>
    <scope>NUCLEOTIDE SEQUENCE</scope>
    <source>
        <strain evidence="2">KCTC 12711</strain>
    </source>
</reference>
<gene>
    <name evidence="2" type="ORF">GCM10008090_12670</name>
</gene>
<evidence type="ECO:0000313" key="2">
    <source>
        <dbReference type="EMBL" id="GHA04711.1"/>
    </source>
</evidence>
<dbReference type="PANTHER" id="PTHR36974:SF1">
    <property type="entry name" value="DOXX FAMILY MEMBRANE PROTEIN"/>
    <property type="match status" value="1"/>
</dbReference>